<dbReference type="PANTHER" id="PTHR10566:SF113">
    <property type="entry name" value="PROTEIN ACTIVITY OF BC1 COMPLEX KINASE 7, CHLOROPLASTIC"/>
    <property type="match status" value="1"/>
</dbReference>
<evidence type="ECO:0000313" key="5">
    <source>
        <dbReference type="Proteomes" id="UP000460157"/>
    </source>
</evidence>
<feature type="transmembrane region" description="Helical" evidence="2">
    <location>
        <begin position="69"/>
        <end position="94"/>
    </location>
</feature>
<comment type="similarity">
    <text evidence="1">Belongs to the protein kinase superfamily. ADCK protein kinase family.</text>
</comment>
<keyword evidence="5" id="KW-1185">Reference proteome</keyword>
<dbReference type="CDD" id="cd05121">
    <property type="entry name" value="ABC1_ADCK3-like"/>
    <property type="match status" value="1"/>
</dbReference>
<proteinExistence type="inferred from homology"/>
<dbReference type="Gene3D" id="3.30.200.20">
    <property type="entry name" value="Phosphorylase Kinase, domain 1"/>
    <property type="match status" value="1"/>
</dbReference>
<evidence type="ECO:0000259" key="3">
    <source>
        <dbReference type="Pfam" id="PF03109"/>
    </source>
</evidence>
<dbReference type="InterPro" id="IPR004147">
    <property type="entry name" value="ABC1_dom"/>
</dbReference>
<keyword evidence="2" id="KW-0812">Transmembrane</keyword>
<name>A0A7K1UGI4_9MICC</name>
<dbReference type="Proteomes" id="UP000460157">
    <property type="component" value="Unassembled WGS sequence"/>
</dbReference>
<dbReference type="GO" id="GO:0016740">
    <property type="term" value="F:transferase activity"/>
    <property type="evidence" value="ECO:0007669"/>
    <property type="project" value="UniProtKB-KW"/>
</dbReference>
<dbReference type="Pfam" id="PF03109">
    <property type="entry name" value="ABC1"/>
    <property type="match status" value="1"/>
</dbReference>
<feature type="transmembrane region" description="Helical" evidence="2">
    <location>
        <begin position="38"/>
        <end position="57"/>
    </location>
</feature>
<protein>
    <submittedName>
        <fullName evidence="4">Phosphotransferase</fullName>
    </submittedName>
</protein>
<dbReference type="AlphaFoldDB" id="A0A7K1UGI4"/>
<dbReference type="InterPro" id="IPR050154">
    <property type="entry name" value="UbiB_kinase"/>
</dbReference>
<feature type="domain" description="ABC1 atypical kinase-like" evidence="3">
    <location>
        <begin position="191"/>
        <end position="434"/>
    </location>
</feature>
<keyword evidence="2" id="KW-0472">Membrane</keyword>
<sequence length="655" mass="69739">MTETSLVIALSLAAALGAAALALSTRRILGTRTGLLRTLVAAVLSVISLWLLGLLFAQPLGLVDSHGSFSGSAAAVIISALLGILWLHVAAVLVLVVMEALAPTGSLPSLPQLVRILYERVRRARRLAQLAKIMSSSGLTRVLQVGPAHQEFTDAVVRAINRSGVTFIKLGQLLATRQDLLPEGLTSALARLQTHADPIPASTVREVIRNELGADPETIFSKFSEEPLAAASVAQVHEAVTREGVPVVVKVQRPSARAQVRDDIEVLHHAAALAEQRFAWARSMSLTSIVDELMETVRQELDYRQELSNTLALEAALADLHYIGTPQPFPQFTTSQVLVVGKLQGVALSEAADRVGQLDQDSRELLADDLVRALIEGIFVKGVFHSDLHPGNIMLLDDGRLGLLDFGSIGVLDSEVRQVLATLLYGIVHDDAVTATNAFVLAFDVPETVDHGQLQRDIGREIALVQGRQGLDSGLFARLFSLARAYGVGIPSGVTAAFRSLAAVESSLMMLDPKMSLLEAAKTRMGTILRRLNAPGRLASQALGSAAVSASIARRLPMRVEEVSSALAEGRLTIDARPFADDSDRRWVRGLVDDAIGAAVAVAALIVSAMLLTADIGTPIAGALTLYDVVGVLFALSGSVLALRAIIRVFQRTNS</sequence>
<evidence type="ECO:0000256" key="1">
    <source>
        <dbReference type="ARBA" id="ARBA00009670"/>
    </source>
</evidence>
<comment type="caution">
    <text evidence="4">The sequence shown here is derived from an EMBL/GenBank/DDBJ whole genome shotgun (WGS) entry which is preliminary data.</text>
</comment>
<accession>A0A7K1UGI4</accession>
<dbReference type="PANTHER" id="PTHR10566">
    <property type="entry name" value="CHAPERONE-ACTIVITY OF BC1 COMPLEX CABC1 -RELATED"/>
    <property type="match status" value="1"/>
</dbReference>
<evidence type="ECO:0000313" key="4">
    <source>
        <dbReference type="EMBL" id="MVT25583.1"/>
    </source>
</evidence>
<feature type="transmembrane region" description="Helical" evidence="2">
    <location>
        <begin position="595"/>
        <end position="614"/>
    </location>
</feature>
<dbReference type="EMBL" id="WRPM01000029">
    <property type="protein sequence ID" value="MVT25583.1"/>
    <property type="molecule type" value="Genomic_DNA"/>
</dbReference>
<gene>
    <name evidence="4" type="ORF">GNZ21_04275</name>
</gene>
<dbReference type="InterPro" id="IPR011009">
    <property type="entry name" value="Kinase-like_dom_sf"/>
</dbReference>
<dbReference type="Gene3D" id="1.10.510.10">
    <property type="entry name" value="Transferase(Phosphotransferase) domain 1"/>
    <property type="match status" value="1"/>
</dbReference>
<evidence type="ECO:0000256" key="2">
    <source>
        <dbReference type="SAM" id="Phobius"/>
    </source>
</evidence>
<dbReference type="RefSeq" id="WP_157321653.1">
    <property type="nucleotide sequence ID" value="NZ_BMFX01000024.1"/>
</dbReference>
<reference evidence="4 5" key="1">
    <citation type="submission" date="2019-12" db="EMBL/GenBank/DDBJ databases">
        <title>Nesterenkonia muleiensis sp. nov., a novel actinobacterium isolated from sap of Populus euphratica.</title>
        <authorList>
            <person name="Wang R."/>
        </authorList>
    </citation>
    <scope>NUCLEOTIDE SEQUENCE [LARGE SCALE GENOMIC DNA]</scope>
    <source>
        <strain evidence="4 5">F10</strain>
    </source>
</reference>
<dbReference type="OrthoDB" id="9795390at2"/>
<keyword evidence="4" id="KW-0808">Transferase</keyword>
<keyword evidence="2" id="KW-1133">Transmembrane helix</keyword>
<feature type="transmembrane region" description="Helical" evidence="2">
    <location>
        <begin position="626"/>
        <end position="647"/>
    </location>
</feature>
<organism evidence="4 5">
    <name type="scientific">Nesterenkonia alkaliphila</name>
    <dbReference type="NCBI Taxonomy" id="1463631"/>
    <lineage>
        <taxon>Bacteria</taxon>
        <taxon>Bacillati</taxon>
        <taxon>Actinomycetota</taxon>
        <taxon>Actinomycetes</taxon>
        <taxon>Micrococcales</taxon>
        <taxon>Micrococcaceae</taxon>
        <taxon>Nesterenkonia</taxon>
    </lineage>
</organism>
<dbReference type="SUPFAM" id="SSF56112">
    <property type="entry name" value="Protein kinase-like (PK-like)"/>
    <property type="match status" value="1"/>
</dbReference>